<dbReference type="PROSITE" id="PS50022">
    <property type="entry name" value="FA58C_3"/>
    <property type="match status" value="1"/>
</dbReference>
<dbReference type="AlphaFoldDB" id="A0A7K0I6Y1"/>
<name>A0A7K0I6Y1_PARDI</name>
<dbReference type="Proteomes" id="UP000432516">
    <property type="component" value="Unassembled WGS sequence"/>
</dbReference>
<comment type="caution">
    <text evidence="2">The sequence shown here is derived from an EMBL/GenBank/DDBJ whole genome shotgun (WGS) entry which is preliminary data.</text>
</comment>
<dbReference type="SUPFAM" id="SSF49785">
    <property type="entry name" value="Galactose-binding domain-like"/>
    <property type="match status" value="1"/>
</dbReference>
<accession>A0A7K0I6Y1</accession>
<dbReference type="Pfam" id="PF00754">
    <property type="entry name" value="F5_F8_type_C"/>
    <property type="match status" value="1"/>
</dbReference>
<proteinExistence type="predicted"/>
<dbReference type="EMBL" id="WKNE01000194">
    <property type="protein sequence ID" value="MRZ57817.1"/>
    <property type="molecule type" value="Genomic_DNA"/>
</dbReference>
<feature type="domain" description="F5/8 type C" evidence="1">
    <location>
        <begin position="47"/>
        <end position="195"/>
    </location>
</feature>
<evidence type="ECO:0000313" key="3">
    <source>
        <dbReference type="Proteomes" id="UP000432516"/>
    </source>
</evidence>
<sequence>ITLEEKAFKVDENNYAFGYYALPLKIASVSKYGIDPEADVTIYPISIQPPVMEKTGWTIEECNSIITDEVENASSMDIPDNLLDNNNNTYWCTRAIKPIEFPYFVTINLQENCSLYRLGFQLPEDESLGNIKSGYFEVSTDGENWTKIVDWSRKSNLEDRSMELDFSMQQANYIRFVITDAFEYADPALGKASGAVCQVAEINGWGI</sequence>
<organism evidence="2 3">
    <name type="scientific">Parabacteroides distasonis</name>
    <dbReference type="NCBI Taxonomy" id="823"/>
    <lineage>
        <taxon>Bacteria</taxon>
        <taxon>Pseudomonadati</taxon>
        <taxon>Bacteroidota</taxon>
        <taxon>Bacteroidia</taxon>
        <taxon>Bacteroidales</taxon>
        <taxon>Tannerellaceae</taxon>
        <taxon>Parabacteroides</taxon>
    </lineage>
</organism>
<dbReference type="RefSeq" id="WP_173011892.1">
    <property type="nucleotide sequence ID" value="NZ_WKNE01000194.1"/>
</dbReference>
<reference evidence="2 3" key="1">
    <citation type="journal article" date="2019" name="Nat. Med.">
        <title>A library of human gut bacterial isolates paired with longitudinal multiomics data enables mechanistic microbiome research.</title>
        <authorList>
            <person name="Poyet M."/>
            <person name="Groussin M."/>
            <person name="Gibbons S.M."/>
            <person name="Avila-Pacheco J."/>
            <person name="Jiang X."/>
            <person name="Kearney S.M."/>
            <person name="Perrotta A.R."/>
            <person name="Berdy B."/>
            <person name="Zhao S."/>
            <person name="Lieberman T.D."/>
            <person name="Swanson P.K."/>
            <person name="Smith M."/>
            <person name="Roesemann S."/>
            <person name="Alexander J.E."/>
            <person name="Rich S.A."/>
            <person name="Livny J."/>
            <person name="Vlamakis H."/>
            <person name="Clish C."/>
            <person name="Bullock K."/>
            <person name="Deik A."/>
            <person name="Scott J."/>
            <person name="Pierce K.A."/>
            <person name="Xavier R.J."/>
            <person name="Alm E.J."/>
        </authorList>
    </citation>
    <scope>NUCLEOTIDE SEQUENCE [LARGE SCALE GENOMIC DNA]</scope>
    <source>
        <strain evidence="2 3">BIOML-A2</strain>
    </source>
</reference>
<dbReference type="Gene3D" id="2.60.120.260">
    <property type="entry name" value="Galactose-binding domain-like"/>
    <property type="match status" value="1"/>
</dbReference>
<dbReference type="InterPro" id="IPR000421">
    <property type="entry name" value="FA58C"/>
</dbReference>
<protein>
    <recommendedName>
        <fullName evidence="1">F5/8 type C domain-containing protein</fullName>
    </recommendedName>
</protein>
<dbReference type="InterPro" id="IPR008979">
    <property type="entry name" value="Galactose-bd-like_sf"/>
</dbReference>
<evidence type="ECO:0000313" key="2">
    <source>
        <dbReference type="EMBL" id="MRZ57817.1"/>
    </source>
</evidence>
<feature type="non-terminal residue" evidence="2">
    <location>
        <position position="1"/>
    </location>
</feature>
<gene>
    <name evidence="2" type="ORF">GKD68_24415</name>
</gene>
<evidence type="ECO:0000259" key="1">
    <source>
        <dbReference type="PROSITE" id="PS50022"/>
    </source>
</evidence>